<protein>
    <submittedName>
        <fullName evidence="1">Uncharacterized protein</fullName>
    </submittedName>
</protein>
<evidence type="ECO:0000313" key="2">
    <source>
        <dbReference type="Proteomes" id="UP001600888"/>
    </source>
</evidence>
<comment type="caution">
    <text evidence="1">The sequence shown here is derived from an EMBL/GenBank/DDBJ whole genome shotgun (WGS) entry which is preliminary data.</text>
</comment>
<name>A0ABR4ET39_9PEZI</name>
<gene>
    <name evidence="1" type="ORF">FJTKL_07634</name>
</gene>
<sequence length="264" mass="29901">MASDDTQCRQAVLGIDIVNTAARAVIAWREGDETQVEVVPFKFVEKPEGHGYHVFEASSDILPFDDDPIKYIRHGFPHDRTKREKLPAMFVPYVLLDKIEYMKEQNPVGIRLKQERSKVGFNNTLFKATVEGATKQFLRFILMCSKKALNKRIQENLQLQIKTVAMAVPSHWNASFQNLYERLLQEVSAEVFEEMDNIKVVFHTDATAIAHYFLHGSSDANGLILRQHGITPDIDTVGGGINTQLFIHCGGHHAVSKVFMSNFN</sequence>
<keyword evidence="2" id="KW-1185">Reference proteome</keyword>
<evidence type="ECO:0000313" key="1">
    <source>
        <dbReference type="EMBL" id="KAL2285605.1"/>
    </source>
</evidence>
<proteinExistence type="predicted"/>
<dbReference type="Proteomes" id="UP001600888">
    <property type="component" value="Unassembled WGS sequence"/>
</dbReference>
<reference evidence="1 2" key="1">
    <citation type="submission" date="2024-03" db="EMBL/GenBank/DDBJ databases">
        <title>A high-quality draft genome sequence of Diaporthe vaccinii, a causative agent of upright dieback and viscid rot disease in cranberry plants.</title>
        <authorList>
            <person name="Sarrasin M."/>
            <person name="Lang B.F."/>
            <person name="Burger G."/>
        </authorList>
    </citation>
    <scope>NUCLEOTIDE SEQUENCE [LARGE SCALE GENOMIC DNA]</scope>
    <source>
        <strain evidence="1 2">IS7</strain>
    </source>
</reference>
<dbReference type="EMBL" id="JBAWTH010000029">
    <property type="protein sequence ID" value="KAL2285605.1"/>
    <property type="molecule type" value="Genomic_DNA"/>
</dbReference>
<organism evidence="1 2">
    <name type="scientific">Diaporthe vaccinii</name>
    <dbReference type="NCBI Taxonomy" id="105482"/>
    <lineage>
        <taxon>Eukaryota</taxon>
        <taxon>Fungi</taxon>
        <taxon>Dikarya</taxon>
        <taxon>Ascomycota</taxon>
        <taxon>Pezizomycotina</taxon>
        <taxon>Sordariomycetes</taxon>
        <taxon>Sordariomycetidae</taxon>
        <taxon>Diaporthales</taxon>
        <taxon>Diaporthaceae</taxon>
        <taxon>Diaporthe</taxon>
        <taxon>Diaporthe eres species complex</taxon>
    </lineage>
</organism>
<accession>A0ABR4ET39</accession>